<dbReference type="GO" id="GO:0002181">
    <property type="term" value="P:cytoplasmic translation"/>
    <property type="evidence" value="ECO:0007669"/>
    <property type="project" value="TreeGrafter"/>
</dbReference>
<dbReference type="Gene3D" id="3.10.440.10">
    <property type="match status" value="1"/>
</dbReference>
<evidence type="ECO:0000313" key="6">
    <source>
        <dbReference type="Proteomes" id="UP000887574"/>
    </source>
</evidence>
<reference evidence="7" key="1">
    <citation type="submission" date="2022-11" db="UniProtKB">
        <authorList>
            <consortium name="WormBaseParasite"/>
        </authorList>
    </citation>
    <scope>IDENTIFICATION</scope>
</reference>
<dbReference type="AlphaFoldDB" id="A0A915CS58"/>
<dbReference type="InterPro" id="IPR020052">
    <property type="entry name" value="Ribosomal_eL31_CS"/>
</dbReference>
<dbReference type="GO" id="GO:0022625">
    <property type="term" value="C:cytosolic large ribosomal subunit"/>
    <property type="evidence" value="ECO:0007669"/>
    <property type="project" value="TreeGrafter"/>
</dbReference>
<proteinExistence type="inferred from homology"/>
<dbReference type="InterPro" id="IPR023621">
    <property type="entry name" value="Ribosomal_eL31_dom_sf"/>
</dbReference>
<dbReference type="InterPro" id="IPR000054">
    <property type="entry name" value="Ribosomal_eL31"/>
</dbReference>
<dbReference type="PROSITE" id="PS01144">
    <property type="entry name" value="RIBOSOMAL_L31E"/>
    <property type="match status" value="1"/>
</dbReference>
<keyword evidence="6" id="KW-1185">Reference proteome</keyword>
<evidence type="ECO:0000256" key="4">
    <source>
        <dbReference type="ARBA" id="ARBA00035230"/>
    </source>
</evidence>
<evidence type="ECO:0000313" key="7">
    <source>
        <dbReference type="WBParaSite" id="jg1190"/>
    </source>
</evidence>
<sequence>MSNLLGEITQIVILLGIAQLALPCVRLFNCCLLHSEMAGPPKKKVEKKSKSALNKVVTREYTINVHKRIHGIGFKRRAPRAIKEVRKFAEQQMATPDVRIDTRLNQFLWSKGVRNVPFRVRVRLSRRRNDDEDSPHKLYTLVTHVPVTSFKRLTNVNVESEE</sequence>
<accession>A0A915CS58</accession>
<dbReference type="FunFam" id="3.10.440.10:FF:000001">
    <property type="entry name" value="60S ribosomal protein L31"/>
    <property type="match status" value="1"/>
</dbReference>
<dbReference type="PANTHER" id="PTHR10956">
    <property type="entry name" value="60S RIBOSOMAL PROTEIN L31"/>
    <property type="match status" value="1"/>
</dbReference>
<evidence type="ECO:0000256" key="1">
    <source>
        <dbReference type="ARBA" id="ARBA00010808"/>
    </source>
</evidence>
<keyword evidence="3" id="KW-0687">Ribonucleoprotein</keyword>
<dbReference type="SUPFAM" id="SSF54575">
    <property type="entry name" value="Ribosomal protein L31e"/>
    <property type="match status" value="1"/>
</dbReference>
<evidence type="ECO:0000256" key="5">
    <source>
        <dbReference type="ARBA" id="ARBA00035337"/>
    </source>
</evidence>
<dbReference type="Pfam" id="PF01198">
    <property type="entry name" value="Ribosomal_L31e"/>
    <property type="match status" value="1"/>
</dbReference>
<dbReference type="CDD" id="cd00463">
    <property type="entry name" value="Ribosomal_L31e"/>
    <property type="match status" value="1"/>
</dbReference>
<dbReference type="Proteomes" id="UP000887574">
    <property type="component" value="Unplaced"/>
</dbReference>
<name>A0A915CS58_9BILA</name>
<comment type="similarity">
    <text evidence="1">Belongs to the eukaryotic ribosomal protein eL31 family.</text>
</comment>
<keyword evidence="2" id="KW-0689">Ribosomal protein</keyword>
<evidence type="ECO:0000256" key="2">
    <source>
        <dbReference type="ARBA" id="ARBA00022980"/>
    </source>
</evidence>
<protein>
    <recommendedName>
        <fullName evidence="4">Large ribosomal subunit protein eL31</fullName>
    </recommendedName>
    <alternativeName>
        <fullName evidence="5">60S ribosomal protein L31</fullName>
    </alternativeName>
</protein>
<evidence type="ECO:0000256" key="3">
    <source>
        <dbReference type="ARBA" id="ARBA00023274"/>
    </source>
</evidence>
<dbReference type="SMART" id="SM01380">
    <property type="entry name" value="Ribosomal_L31e"/>
    <property type="match status" value="1"/>
</dbReference>
<organism evidence="6 7">
    <name type="scientific">Ditylenchus dipsaci</name>
    <dbReference type="NCBI Taxonomy" id="166011"/>
    <lineage>
        <taxon>Eukaryota</taxon>
        <taxon>Metazoa</taxon>
        <taxon>Ecdysozoa</taxon>
        <taxon>Nematoda</taxon>
        <taxon>Chromadorea</taxon>
        <taxon>Rhabditida</taxon>
        <taxon>Tylenchina</taxon>
        <taxon>Tylenchomorpha</taxon>
        <taxon>Sphaerularioidea</taxon>
        <taxon>Anguinidae</taxon>
        <taxon>Anguininae</taxon>
        <taxon>Ditylenchus</taxon>
    </lineage>
</organism>
<dbReference type="GO" id="GO:0003735">
    <property type="term" value="F:structural constituent of ribosome"/>
    <property type="evidence" value="ECO:0007669"/>
    <property type="project" value="InterPro"/>
</dbReference>
<dbReference type="WBParaSite" id="jg1190">
    <property type="protein sequence ID" value="jg1190"/>
    <property type="gene ID" value="jg1190"/>
</dbReference>
<dbReference type="PANTHER" id="PTHR10956:SF0">
    <property type="entry name" value="60S RIBOSOMAL PROTEIN L31"/>
    <property type="match status" value="1"/>
</dbReference>